<dbReference type="SMR" id="A0A816ITA0"/>
<keyword evidence="3" id="KW-0804">Transcription</keyword>
<evidence type="ECO:0000313" key="7">
    <source>
        <dbReference type="EMBL" id="KAH0855869.1"/>
    </source>
</evidence>
<keyword evidence="2" id="KW-0238">DNA-binding</keyword>
<evidence type="ECO:0000259" key="5">
    <source>
        <dbReference type="PROSITE" id="PS51005"/>
    </source>
</evidence>
<evidence type="ECO:0000256" key="2">
    <source>
        <dbReference type="ARBA" id="ARBA00023125"/>
    </source>
</evidence>
<evidence type="ECO:0000313" key="6">
    <source>
        <dbReference type="EMBL" id="CAF1715226.1"/>
    </source>
</evidence>
<dbReference type="AlphaFoldDB" id="A0A816ITA0"/>
<dbReference type="PANTHER" id="PTHR31719">
    <property type="entry name" value="NAC TRANSCRIPTION FACTOR 56"/>
    <property type="match status" value="1"/>
</dbReference>
<gene>
    <name evidence="6" type="ORF">DARMORV10_C09P01500.1</name>
    <name evidence="7" type="ORF">HID58_084130</name>
</gene>
<dbReference type="Proteomes" id="UP001295469">
    <property type="component" value="Chromosome C09"/>
</dbReference>
<reference evidence="6" key="1">
    <citation type="submission" date="2021-01" db="EMBL/GenBank/DDBJ databases">
        <authorList>
            <consortium name="Genoscope - CEA"/>
            <person name="William W."/>
        </authorList>
    </citation>
    <scope>NUCLEOTIDE SEQUENCE</scope>
</reference>
<name>A0A816ITA0_BRANA</name>
<dbReference type="EMBL" id="HG994373">
    <property type="protein sequence ID" value="CAF1715226.1"/>
    <property type="molecule type" value="Genomic_DNA"/>
</dbReference>
<reference evidence="7 8" key="2">
    <citation type="submission" date="2021-05" db="EMBL/GenBank/DDBJ databases">
        <title>Genome Assembly of Synthetic Allotetraploid Brassica napus Reveals Homoeologous Exchanges between Subgenomes.</title>
        <authorList>
            <person name="Davis J.T."/>
        </authorList>
    </citation>
    <scope>NUCLEOTIDE SEQUENCE [LARGE SCALE GENOMIC DNA]</scope>
    <source>
        <strain evidence="8">cv. Da-Ae</strain>
        <tissue evidence="7">Seedling</tissue>
    </source>
</reference>
<evidence type="ECO:0000256" key="4">
    <source>
        <dbReference type="ARBA" id="ARBA00023242"/>
    </source>
</evidence>
<dbReference type="PROSITE" id="PS51005">
    <property type="entry name" value="NAC"/>
    <property type="match status" value="1"/>
</dbReference>
<dbReference type="Pfam" id="PF02365">
    <property type="entry name" value="NAM"/>
    <property type="match status" value="1"/>
</dbReference>
<evidence type="ECO:0000313" key="8">
    <source>
        <dbReference type="Proteomes" id="UP000824890"/>
    </source>
</evidence>
<keyword evidence="8" id="KW-1185">Reference proteome</keyword>
<dbReference type="SUPFAM" id="SSF101941">
    <property type="entry name" value="NAC domain"/>
    <property type="match status" value="1"/>
</dbReference>
<dbReference type="GO" id="GO:0006355">
    <property type="term" value="P:regulation of DNA-templated transcription"/>
    <property type="evidence" value="ECO:0007669"/>
    <property type="project" value="InterPro"/>
</dbReference>
<sequence length="556" mass="62881">MKGTGRSYFKPTNFELLNILHWRLVRGKRCSFITDMQNLYERAPWLLQHVRHVRFRENEWFYFVRRNKRPGKQKADSTRPSRTVGESGIWKTSGVVAQIKNQDGANVGTKRHISFKANSATVKDGITTGWTMHEFVLDEPWFQEVVLCRIRFCKRKDNAQYAPRFLPIVIGRERGDSIHHGVAAAGEELQYLDAPVETHEAQGMEQWTGSCSREVVSYLSRQQIMVQDSNYTILNGGGMMQHQDFGSYGQHFSVNGSMEKHQDFGSYGQLSGECLGQQQNHILAGQAIYVSHMEDHQQQRHNLFGGHVTGPSHSAQAMEEEEGEEEQQWNGYFGPYSAQPYDQGMMENQDFGSSALGLAQNHQCLGQKNDLSALSELAAQQQHLGEGSKLSGPSQVPVMMNQALDQEEHHVPWSAQPNDQYKGQNNDLPTVPMETQQQQHENVIINSAVQLHLEAQDNVPLINESMEAQATDLPVNQGIDASHGGIVGSLTYSELYQEFLGEEEMGSEMDNIWNDFLNEEWVQKLGKNTPEEEAELMADLTNCETFESFLDSLLPN</sequence>
<proteinExistence type="predicted"/>
<evidence type="ECO:0000256" key="3">
    <source>
        <dbReference type="ARBA" id="ARBA00023163"/>
    </source>
</evidence>
<dbReference type="InterPro" id="IPR003441">
    <property type="entry name" value="NAC-dom"/>
</dbReference>
<accession>A0A816ITA0</accession>
<evidence type="ECO:0000256" key="1">
    <source>
        <dbReference type="ARBA" id="ARBA00023015"/>
    </source>
</evidence>
<dbReference type="EMBL" id="JAGKQM010000019">
    <property type="protein sequence ID" value="KAH0855869.1"/>
    <property type="molecule type" value="Genomic_DNA"/>
</dbReference>
<dbReference type="Gramene" id="CDY07110">
    <property type="protein sequence ID" value="CDY07110"/>
    <property type="gene ID" value="GSBRNA2T00123451001"/>
</dbReference>
<protein>
    <submittedName>
        <fullName evidence="6">(rape) hypothetical protein</fullName>
    </submittedName>
</protein>
<dbReference type="GO" id="GO:0003677">
    <property type="term" value="F:DNA binding"/>
    <property type="evidence" value="ECO:0007669"/>
    <property type="project" value="UniProtKB-KW"/>
</dbReference>
<keyword evidence="1" id="KW-0805">Transcription regulation</keyword>
<feature type="domain" description="NAC" evidence="5">
    <location>
        <begin position="3"/>
        <end position="153"/>
    </location>
</feature>
<keyword evidence="4" id="KW-0539">Nucleus</keyword>
<organism evidence="6">
    <name type="scientific">Brassica napus</name>
    <name type="common">Rape</name>
    <dbReference type="NCBI Taxonomy" id="3708"/>
    <lineage>
        <taxon>Eukaryota</taxon>
        <taxon>Viridiplantae</taxon>
        <taxon>Streptophyta</taxon>
        <taxon>Embryophyta</taxon>
        <taxon>Tracheophyta</taxon>
        <taxon>Spermatophyta</taxon>
        <taxon>Magnoliopsida</taxon>
        <taxon>eudicotyledons</taxon>
        <taxon>Gunneridae</taxon>
        <taxon>Pentapetalae</taxon>
        <taxon>rosids</taxon>
        <taxon>malvids</taxon>
        <taxon>Brassicales</taxon>
        <taxon>Brassicaceae</taxon>
        <taxon>Brassiceae</taxon>
        <taxon>Brassica</taxon>
    </lineage>
</organism>
<dbReference type="PANTHER" id="PTHR31719:SF94">
    <property type="entry name" value="PROTEIN ATAF2"/>
    <property type="match status" value="1"/>
</dbReference>
<dbReference type="Proteomes" id="UP000824890">
    <property type="component" value="Unassembled WGS sequence"/>
</dbReference>
<dbReference type="InterPro" id="IPR036093">
    <property type="entry name" value="NAC_dom_sf"/>
</dbReference>
<dbReference type="Gene3D" id="2.170.150.80">
    <property type="entry name" value="NAC domain"/>
    <property type="match status" value="1"/>
</dbReference>